<keyword evidence="3" id="KW-1185">Reference proteome</keyword>
<accession>A0ABP8ZHT7</accession>
<dbReference type="NCBIfam" id="NF038065">
    <property type="entry name" value="Pr6Pr"/>
    <property type="match status" value="1"/>
</dbReference>
<comment type="caution">
    <text evidence="2">The sequence shown here is derived from an EMBL/GenBank/DDBJ whole genome shotgun (WGS) entry which is preliminary data.</text>
</comment>
<keyword evidence="1" id="KW-0812">Transmembrane</keyword>
<reference evidence="3" key="1">
    <citation type="journal article" date="2019" name="Int. J. Syst. Evol. Microbiol.">
        <title>The Global Catalogue of Microorganisms (GCM) 10K type strain sequencing project: providing services to taxonomists for standard genome sequencing and annotation.</title>
        <authorList>
            <consortium name="The Broad Institute Genomics Platform"/>
            <consortium name="The Broad Institute Genome Sequencing Center for Infectious Disease"/>
            <person name="Wu L."/>
            <person name="Ma J."/>
        </authorList>
    </citation>
    <scope>NUCLEOTIDE SEQUENCE [LARGE SCALE GENOMIC DNA]</scope>
    <source>
        <strain evidence="3">JCM 18198</strain>
    </source>
</reference>
<name>A0ABP8ZHT7_9FLAO</name>
<dbReference type="InterPro" id="IPR049713">
    <property type="entry name" value="Pr6Pr-like"/>
</dbReference>
<protein>
    <submittedName>
        <fullName evidence="2">Pr6Pr family membrane protein</fullName>
    </submittedName>
</protein>
<feature type="transmembrane region" description="Helical" evidence="1">
    <location>
        <begin position="106"/>
        <end position="125"/>
    </location>
</feature>
<dbReference type="Proteomes" id="UP001500141">
    <property type="component" value="Unassembled WGS sequence"/>
</dbReference>
<feature type="transmembrane region" description="Helical" evidence="1">
    <location>
        <begin position="173"/>
        <end position="197"/>
    </location>
</feature>
<dbReference type="RefSeq" id="WP_264542583.1">
    <property type="nucleotide sequence ID" value="NZ_BAABIP010000005.1"/>
</dbReference>
<evidence type="ECO:0000313" key="2">
    <source>
        <dbReference type="EMBL" id="GAA4757155.1"/>
    </source>
</evidence>
<keyword evidence="1" id="KW-1133">Transmembrane helix</keyword>
<keyword evidence="1" id="KW-0472">Membrane</keyword>
<gene>
    <name evidence="2" type="ORF">GCM10023230_01010</name>
</gene>
<evidence type="ECO:0000256" key="1">
    <source>
        <dbReference type="SAM" id="Phobius"/>
    </source>
</evidence>
<dbReference type="EMBL" id="BAABIP010000005">
    <property type="protein sequence ID" value="GAA4757155.1"/>
    <property type="molecule type" value="Genomic_DNA"/>
</dbReference>
<organism evidence="2 3">
    <name type="scientific">Flavobacterium hankyongi</name>
    <dbReference type="NCBI Taxonomy" id="1176532"/>
    <lineage>
        <taxon>Bacteria</taxon>
        <taxon>Pseudomonadati</taxon>
        <taxon>Bacteroidota</taxon>
        <taxon>Flavobacteriia</taxon>
        <taxon>Flavobacteriales</taxon>
        <taxon>Flavobacteriaceae</taxon>
        <taxon>Flavobacterium</taxon>
    </lineage>
</organism>
<sequence length="206" mass="24166">MKRTFNLLLALLGWFAIIDQFLLMLENRTTSVPEMIIRFFSFFTILTNIIVAFYFTNQFFTSKKTSESLFNKAGSLTAITIYITVVGLVYQIALRHLWKPTGLQRIIDELLHTVIPTLVIIYWFFYEQKLKLKWKMIPKFLLYPLFYLGYILLRGKFSDFYPYPFINVTELGWPQIGINILVLFSVFLILSILFVGIGKLVSKNKT</sequence>
<feature type="transmembrane region" description="Helical" evidence="1">
    <location>
        <begin position="76"/>
        <end position="94"/>
    </location>
</feature>
<proteinExistence type="predicted"/>
<evidence type="ECO:0000313" key="3">
    <source>
        <dbReference type="Proteomes" id="UP001500141"/>
    </source>
</evidence>
<feature type="transmembrane region" description="Helical" evidence="1">
    <location>
        <begin position="35"/>
        <end position="55"/>
    </location>
</feature>
<feature type="transmembrane region" description="Helical" evidence="1">
    <location>
        <begin position="137"/>
        <end position="153"/>
    </location>
</feature>